<dbReference type="OrthoDB" id="24581at2759"/>
<evidence type="ECO:0000259" key="2">
    <source>
        <dbReference type="PROSITE" id="PS50108"/>
    </source>
</evidence>
<protein>
    <recommendedName>
        <fullName evidence="2">CRIB domain-containing protein</fullName>
    </recommendedName>
</protein>
<proteinExistence type="predicted"/>
<dbReference type="EMBL" id="ML121533">
    <property type="protein sequence ID" value="RPB26748.1"/>
    <property type="molecule type" value="Genomic_DNA"/>
</dbReference>
<evidence type="ECO:0000256" key="1">
    <source>
        <dbReference type="SAM" id="MobiDB-lite"/>
    </source>
</evidence>
<dbReference type="Proteomes" id="UP000267821">
    <property type="component" value="Unassembled WGS sequence"/>
</dbReference>
<evidence type="ECO:0000313" key="3">
    <source>
        <dbReference type="EMBL" id="RPB26748.1"/>
    </source>
</evidence>
<dbReference type="STRING" id="1051890.A0A3N4LYJ6"/>
<evidence type="ECO:0000313" key="4">
    <source>
        <dbReference type="Proteomes" id="UP000267821"/>
    </source>
</evidence>
<feature type="compositionally biased region" description="Low complexity" evidence="1">
    <location>
        <begin position="135"/>
        <end position="148"/>
    </location>
</feature>
<gene>
    <name evidence="3" type="ORF">L211DRAFT_650873</name>
</gene>
<dbReference type="AlphaFoldDB" id="A0A3N4LYJ6"/>
<dbReference type="PROSITE" id="PS50108">
    <property type="entry name" value="CRIB"/>
    <property type="match status" value="1"/>
</dbReference>
<feature type="domain" description="CRIB" evidence="2">
    <location>
        <begin position="153"/>
        <end position="166"/>
    </location>
</feature>
<sequence length="672" mass="75337">MFLIHKVANRRPSRDQMVGRTIETAATDPKSPIMEYNYYDPMPDYQPKKVEKRRSRNKSGFFSGRASLEDEVVETCTEQRGSIVDKDTLMSFGKKKKLRKAASKSSFHPVAEKESAEAVPKSPLLRRVPESWMGRSRTSSSASATSSAREGRISQPFNFFHVLHANQRDFSEIKQSEQGEIARDWVRISSSLLDKKASSPQLRAPKKQSSYGLRSKFLSRHQSPTVESEPTPCPSEESFTNCTSTPISPPPWSPATEENAPSPVEYVCHAITTPDLSAYGRKYVGIERTLKDQAEKEAQPVTVTKETERSCTPDAPIPEVRETLATPEQDEPRASRRLTKRISINIRPMSQFSDFNADFIVPGSPLLVPTSRLSKRYSTQVQKYHPGIGFDDFTLDESWEEDIDYSYEHAAESHCDFEWERSSNYAGSTYGDDNETLDSPDSSQCLYLMVPEKRKEYSERRITGQFEAHLLLPGSAGSDTVSTIAPDSNTDTVCETMDFDNGIIIRAARSSLSNRSIESMRSVRSSTSVNKLLSRNYRDVELARVAEHLEDHIAFLNAELCVNSPRDSLRPPSQLSLPVSTGRKTLTRARTDSDATCVTLCSDAETITPIESSEVITPPNSNHNSFTLHKQYDEERMAKGLSFPASTIPGVIEFSPEIHDLPVPEDEFIPFI</sequence>
<feature type="region of interest" description="Disordered" evidence="1">
    <location>
        <begin position="295"/>
        <end position="337"/>
    </location>
</feature>
<feature type="compositionally biased region" description="Low complexity" evidence="1">
    <location>
        <begin position="223"/>
        <end position="246"/>
    </location>
</feature>
<feature type="region of interest" description="Disordered" evidence="1">
    <location>
        <begin position="196"/>
        <end position="258"/>
    </location>
</feature>
<name>A0A3N4LYJ6_9PEZI</name>
<keyword evidence="4" id="KW-1185">Reference proteome</keyword>
<accession>A0A3N4LYJ6</accession>
<feature type="region of interest" description="Disordered" evidence="1">
    <location>
        <begin position="101"/>
        <end position="150"/>
    </location>
</feature>
<dbReference type="InParanoid" id="A0A3N4LYJ6"/>
<dbReference type="InterPro" id="IPR000095">
    <property type="entry name" value="CRIB_dom"/>
</dbReference>
<organism evidence="3 4">
    <name type="scientific">Terfezia boudieri ATCC MYA-4762</name>
    <dbReference type="NCBI Taxonomy" id="1051890"/>
    <lineage>
        <taxon>Eukaryota</taxon>
        <taxon>Fungi</taxon>
        <taxon>Dikarya</taxon>
        <taxon>Ascomycota</taxon>
        <taxon>Pezizomycotina</taxon>
        <taxon>Pezizomycetes</taxon>
        <taxon>Pezizales</taxon>
        <taxon>Pezizaceae</taxon>
        <taxon>Terfezia</taxon>
    </lineage>
</organism>
<reference evidence="3 4" key="1">
    <citation type="journal article" date="2018" name="Nat. Ecol. Evol.">
        <title>Pezizomycetes genomes reveal the molecular basis of ectomycorrhizal truffle lifestyle.</title>
        <authorList>
            <person name="Murat C."/>
            <person name="Payen T."/>
            <person name="Noel B."/>
            <person name="Kuo A."/>
            <person name="Morin E."/>
            <person name="Chen J."/>
            <person name="Kohler A."/>
            <person name="Krizsan K."/>
            <person name="Balestrini R."/>
            <person name="Da Silva C."/>
            <person name="Montanini B."/>
            <person name="Hainaut M."/>
            <person name="Levati E."/>
            <person name="Barry K.W."/>
            <person name="Belfiori B."/>
            <person name="Cichocki N."/>
            <person name="Clum A."/>
            <person name="Dockter R.B."/>
            <person name="Fauchery L."/>
            <person name="Guy J."/>
            <person name="Iotti M."/>
            <person name="Le Tacon F."/>
            <person name="Lindquist E.A."/>
            <person name="Lipzen A."/>
            <person name="Malagnac F."/>
            <person name="Mello A."/>
            <person name="Molinier V."/>
            <person name="Miyauchi S."/>
            <person name="Poulain J."/>
            <person name="Riccioni C."/>
            <person name="Rubini A."/>
            <person name="Sitrit Y."/>
            <person name="Splivallo R."/>
            <person name="Traeger S."/>
            <person name="Wang M."/>
            <person name="Zifcakova L."/>
            <person name="Wipf D."/>
            <person name="Zambonelli A."/>
            <person name="Paolocci F."/>
            <person name="Nowrousian M."/>
            <person name="Ottonello S."/>
            <person name="Baldrian P."/>
            <person name="Spatafora J.W."/>
            <person name="Henrissat B."/>
            <person name="Nagy L.G."/>
            <person name="Aury J.M."/>
            <person name="Wincker P."/>
            <person name="Grigoriev I.V."/>
            <person name="Bonfante P."/>
            <person name="Martin F.M."/>
        </authorList>
    </citation>
    <scope>NUCLEOTIDE SEQUENCE [LARGE SCALE GENOMIC DNA]</scope>
    <source>
        <strain evidence="3 4">ATCC MYA-4762</strain>
    </source>
</reference>